<organism evidence="1 2">
    <name type="scientific">Piscirickettsia litoralis</name>
    <dbReference type="NCBI Taxonomy" id="1891921"/>
    <lineage>
        <taxon>Bacteria</taxon>
        <taxon>Pseudomonadati</taxon>
        <taxon>Pseudomonadota</taxon>
        <taxon>Gammaproteobacteria</taxon>
        <taxon>Thiotrichales</taxon>
        <taxon>Piscirickettsiaceae</taxon>
        <taxon>Piscirickettsia</taxon>
    </lineage>
</organism>
<dbReference type="Proteomes" id="UP000094329">
    <property type="component" value="Unassembled WGS sequence"/>
</dbReference>
<proteinExistence type="predicted"/>
<gene>
    <name evidence="1" type="ORF">BGC07_16580</name>
</gene>
<sequence>MSGFIAKNNQGQAVARMEFSAADLTRTCALLRKIEGGIKRLNLEASDQCILHLIAADFDQAAYELNQINKSRC</sequence>
<reference evidence="1 2" key="1">
    <citation type="submission" date="2016-08" db="EMBL/GenBank/DDBJ databases">
        <title>Draft genome sequence of Candidatus Piscirickettsia litoralis, from seawater.</title>
        <authorList>
            <person name="Wan X."/>
            <person name="Lee A.J."/>
            <person name="Hou S."/>
            <person name="Donachie S.P."/>
        </authorList>
    </citation>
    <scope>NUCLEOTIDE SEQUENCE [LARGE SCALE GENOMIC DNA]</scope>
    <source>
        <strain evidence="1 2">Y2</strain>
    </source>
</reference>
<dbReference type="RefSeq" id="WP_069314177.1">
    <property type="nucleotide sequence ID" value="NZ_MDTU01000003.1"/>
</dbReference>
<dbReference type="EMBL" id="MDTU01000003">
    <property type="protein sequence ID" value="ODN41384.1"/>
    <property type="molecule type" value="Genomic_DNA"/>
</dbReference>
<evidence type="ECO:0000313" key="2">
    <source>
        <dbReference type="Proteomes" id="UP000094329"/>
    </source>
</evidence>
<accession>A0ABX3A5K1</accession>
<protein>
    <submittedName>
        <fullName evidence="1">Uncharacterized protein</fullName>
    </submittedName>
</protein>
<evidence type="ECO:0000313" key="1">
    <source>
        <dbReference type="EMBL" id="ODN41384.1"/>
    </source>
</evidence>
<keyword evidence="2" id="KW-1185">Reference proteome</keyword>
<comment type="caution">
    <text evidence="1">The sequence shown here is derived from an EMBL/GenBank/DDBJ whole genome shotgun (WGS) entry which is preliminary data.</text>
</comment>
<name>A0ABX3A5K1_9GAMM</name>